<protein>
    <submittedName>
        <fullName evidence="2">Uncharacterized protein</fullName>
    </submittedName>
</protein>
<gene>
    <name evidence="2" type="primary">ga18653</name>
    <name evidence="2" type="ORF">PR202_ga18653</name>
</gene>
<evidence type="ECO:0000313" key="3">
    <source>
        <dbReference type="Proteomes" id="UP001054889"/>
    </source>
</evidence>
<dbReference type="AlphaFoldDB" id="A0AAV5CTS5"/>
<name>A0AAV5CTS5_ELECO</name>
<feature type="region of interest" description="Disordered" evidence="1">
    <location>
        <begin position="196"/>
        <end position="216"/>
    </location>
</feature>
<proteinExistence type="predicted"/>
<dbReference type="EMBL" id="BQKI01000009">
    <property type="protein sequence ID" value="GJN01388.1"/>
    <property type="molecule type" value="Genomic_DNA"/>
</dbReference>
<reference evidence="2" key="2">
    <citation type="submission" date="2021-12" db="EMBL/GenBank/DDBJ databases">
        <title>Resequencing data analysis of finger millet.</title>
        <authorList>
            <person name="Hatakeyama M."/>
            <person name="Aluri S."/>
            <person name="Balachadran M.T."/>
            <person name="Sivarajan S.R."/>
            <person name="Poveda L."/>
            <person name="Shimizu-Inatsugi R."/>
            <person name="Schlapbach R."/>
            <person name="Sreeman S.M."/>
            <person name="Shimizu K.K."/>
        </authorList>
    </citation>
    <scope>NUCLEOTIDE SEQUENCE</scope>
</reference>
<accession>A0AAV5CTS5</accession>
<dbReference type="Proteomes" id="UP001054889">
    <property type="component" value="Unassembled WGS sequence"/>
</dbReference>
<feature type="region of interest" description="Disordered" evidence="1">
    <location>
        <begin position="88"/>
        <end position="111"/>
    </location>
</feature>
<comment type="caution">
    <text evidence="2">The sequence shown here is derived from an EMBL/GenBank/DDBJ whole genome shotgun (WGS) entry which is preliminary data.</text>
</comment>
<organism evidence="2 3">
    <name type="scientific">Eleusine coracana subsp. coracana</name>
    <dbReference type="NCBI Taxonomy" id="191504"/>
    <lineage>
        <taxon>Eukaryota</taxon>
        <taxon>Viridiplantae</taxon>
        <taxon>Streptophyta</taxon>
        <taxon>Embryophyta</taxon>
        <taxon>Tracheophyta</taxon>
        <taxon>Spermatophyta</taxon>
        <taxon>Magnoliopsida</taxon>
        <taxon>Liliopsida</taxon>
        <taxon>Poales</taxon>
        <taxon>Poaceae</taxon>
        <taxon>PACMAD clade</taxon>
        <taxon>Chloridoideae</taxon>
        <taxon>Cynodonteae</taxon>
        <taxon>Eleusininae</taxon>
        <taxon>Eleusine</taxon>
    </lineage>
</organism>
<sequence>MGTALPARTPARQRLPSPTQLELPPAHSQTLSCSCAASAFAAPSPLPILSLPPSLLLFHRLSPAIAMPQLRPHDTSFNPIWGPSPCHLRRHNHGDPDAGRSPGSRRGGAGGCQVVAAATGQPRPPPLSSPDLLLLPVAKMHRYSALAEGRKDTLADCDVLLVVFAPRAPVLLLMSHAPAAVSAGGRTFGPLAVAEEERREPGSGPHWQQDLAIGGG</sequence>
<evidence type="ECO:0000313" key="2">
    <source>
        <dbReference type="EMBL" id="GJN01388.1"/>
    </source>
</evidence>
<keyword evidence="3" id="KW-1185">Reference proteome</keyword>
<feature type="region of interest" description="Disordered" evidence="1">
    <location>
        <begin position="1"/>
        <end position="25"/>
    </location>
</feature>
<evidence type="ECO:0000256" key="1">
    <source>
        <dbReference type="SAM" id="MobiDB-lite"/>
    </source>
</evidence>
<reference evidence="2" key="1">
    <citation type="journal article" date="2018" name="DNA Res.">
        <title>Multiple hybrid de novo genome assembly of finger millet, an orphan allotetraploid crop.</title>
        <authorList>
            <person name="Hatakeyama M."/>
            <person name="Aluri S."/>
            <person name="Balachadran M.T."/>
            <person name="Sivarajan S.R."/>
            <person name="Patrignani A."/>
            <person name="Gruter S."/>
            <person name="Poveda L."/>
            <person name="Shimizu-Inatsugi R."/>
            <person name="Baeten J."/>
            <person name="Francoijs K.J."/>
            <person name="Nataraja K.N."/>
            <person name="Reddy Y.A.N."/>
            <person name="Phadnis S."/>
            <person name="Ravikumar R.L."/>
            <person name="Schlapbach R."/>
            <person name="Sreeman S.M."/>
            <person name="Shimizu K.K."/>
        </authorList>
    </citation>
    <scope>NUCLEOTIDE SEQUENCE</scope>
</reference>